<proteinExistence type="predicted"/>
<name>A0A644X7L2_9ZZZZ</name>
<keyword evidence="1" id="KW-0812">Transmembrane</keyword>
<evidence type="ECO:0000256" key="1">
    <source>
        <dbReference type="SAM" id="Phobius"/>
    </source>
</evidence>
<comment type="caution">
    <text evidence="2">The sequence shown here is derived from an EMBL/GenBank/DDBJ whole genome shotgun (WGS) entry which is preliminary data.</text>
</comment>
<evidence type="ECO:0000313" key="2">
    <source>
        <dbReference type="EMBL" id="MPM11917.1"/>
    </source>
</evidence>
<feature type="transmembrane region" description="Helical" evidence="1">
    <location>
        <begin position="53"/>
        <end position="81"/>
    </location>
</feature>
<protein>
    <submittedName>
        <fullName evidence="2">Uncharacterized protein</fullName>
    </submittedName>
</protein>
<accession>A0A644X7L2</accession>
<dbReference type="AlphaFoldDB" id="A0A644X7L2"/>
<organism evidence="2">
    <name type="scientific">bioreactor metagenome</name>
    <dbReference type="NCBI Taxonomy" id="1076179"/>
    <lineage>
        <taxon>unclassified sequences</taxon>
        <taxon>metagenomes</taxon>
        <taxon>ecological metagenomes</taxon>
    </lineage>
</organism>
<gene>
    <name evidence="2" type="ORF">SDC9_58268</name>
</gene>
<dbReference type="EMBL" id="VSSQ01001897">
    <property type="protein sequence ID" value="MPM11917.1"/>
    <property type="molecule type" value="Genomic_DNA"/>
</dbReference>
<reference evidence="2" key="1">
    <citation type="submission" date="2019-08" db="EMBL/GenBank/DDBJ databases">
        <authorList>
            <person name="Kucharzyk K."/>
            <person name="Murdoch R.W."/>
            <person name="Higgins S."/>
            <person name="Loffler F."/>
        </authorList>
    </citation>
    <scope>NUCLEOTIDE SEQUENCE</scope>
</reference>
<keyword evidence="1" id="KW-0472">Membrane</keyword>
<sequence>MRIRSVFLSDSFSHVQCAVIIIIFQCAVYSGIFSFFVRNFVPICVGSGKSSRIGAFTCGCYAARGIAVFNHAVILAAIVIVHSGKAARKGVFAAGGDIGGGIAVLNGAVIAACKAAGQSHVVLISAADCNNRSGSITVPDGSVIPTGENTGINTIFRRVDSCVYNSDIFHSGITIKPNK</sequence>
<keyword evidence="1" id="KW-1133">Transmembrane helix</keyword>
<feature type="transmembrane region" description="Helical" evidence="1">
    <location>
        <begin position="12"/>
        <end position="33"/>
    </location>
</feature>